<dbReference type="RefSeq" id="WP_074446361.1">
    <property type="nucleotide sequence ID" value="NZ_FMBM01000003.1"/>
</dbReference>
<dbReference type="STRING" id="1653334.GA0071312_3554"/>
<feature type="transmembrane region" description="Helical" evidence="1">
    <location>
        <begin position="6"/>
        <end position="23"/>
    </location>
</feature>
<dbReference type="Proteomes" id="UP000050497">
    <property type="component" value="Unassembled WGS sequence"/>
</dbReference>
<evidence type="ECO:0000259" key="2">
    <source>
        <dbReference type="SMART" id="SM00858"/>
    </source>
</evidence>
<reference evidence="4 6" key="2">
    <citation type="submission" date="2016-08" db="EMBL/GenBank/DDBJ databases">
        <authorList>
            <person name="Varghese N."/>
            <person name="Submissions Spin"/>
        </authorList>
    </citation>
    <scope>NUCLEOTIDE SEQUENCE [LARGE SCALE GENOMIC DNA]</scope>
    <source>
        <strain evidence="4 6">HL-109</strain>
    </source>
</reference>
<proteinExistence type="predicted"/>
<reference evidence="3 5" key="1">
    <citation type="submission" date="2015-09" db="EMBL/GenBank/DDBJ databases">
        <title>Identification and resolution of microdiversity through metagenomic sequencing of parallel consortia.</title>
        <authorList>
            <person name="Nelson W.C."/>
            <person name="Romine M.F."/>
            <person name="Lindemann S.R."/>
        </authorList>
    </citation>
    <scope>NUCLEOTIDE SEQUENCE [LARGE SCALE GENOMIC DNA]</scope>
    <source>
        <strain evidence="3">HL-109</strain>
    </source>
</reference>
<comment type="caution">
    <text evidence="3">The sequence shown here is derived from an EMBL/GenBank/DDBJ whole genome shotgun (WGS) entry which is preliminary data.</text>
</comment>
<accession>A0A0P8A516</accession>
<feature type="domain" description="SAF" evidence="2">
    <location>
        <begin position="46"/>
        <end position="114"/>
    </location>
</feature>
<evidence type="ECO:0000313" key="5">
    <source>
        <dbReference type="Proteomes" id="UP000050497"/>
    </source>
</evidence>
<evidence type="ECO:0000313" key="6">
    <source>
        <dbReference type="Proteomes" id="UP000182800"/>
    </source>
</evidence>
<name>A0A0P8A516_9HYPH</name>
<dbReference type="CDD" id="cd11614">
    <property type="entry name" value="SAF_CpaB_FlgA_like"/>
    <property type="match status" value="1"/>
</dbReference>
<keyword evidence="6" id="KW-1185">Reference proteome</keyword>
<keyword evidence="1" id="KW-0472">Membrane</keyword>
<sequence>MKRAQIVVLGIAVTAGIGAMFLMRGGNEPPPPREVVTVSEPSAPAMEVLVAAADLPMGRRLNRADLRWQPWPADSVPVGLITRSAASESLDQIAGSLARSQILAGEPIRRERLIQSENGGFMSAILPAGKRAVAISIDTRGSSTAGGFILPNDRVDVLRTFRTDDAGGQGDQQATEILLRNIRVLAIGRNVQTDDQGNSSAEGETATLELTPSQAEIVTLAQRTGHVSLALRSLADAELGEDELDEGGRGLTVVRFGIPRQTTTP</sequence>
<keyword evidence="1" id="KW-1133">Transmembrane helix</keyword>
<organism evidence="3 5">
    <name type="scientific">Saliniramus fredricksonii</name>
    <dbReference type="NCBI Taxonomy" id="1653334"/>
    <lineage>
        <taxon>Bacteria</taxon>
        <taxon>Pseudomonadati</taxon>
        <taxon>Pseudomonadota</taxon>
        <taxon>Alphaproteobacteria</taxon>
        <taxon>Hyphomicrobiales</taxon>
        <taxon>Salinarimonadaceae</taxon>
        <taxon>Saliniramus</taxon>
    </lineage>
</organism>
<dbReference type="InterPro" id="IPR017592">
    <property type="entry name" value="Pilus_assmbl_Flp-typ_CpaB"/>
</dbReference>
<evidence type="ECO:0000313" key="4">
    <source>
        <dbReference type="EMBL" id="SCC82548.1"/>
    </source>
</evidence>
<dbReference type="AlphaFoldDB" id="A0A0P8A516"/>
<dbReference type="SMART" id="SM00858">
    <property type="entry name" value="SAF"/>
    <property type="match status" value="1"/>
</dbReference>
<dbReference type="Pfam" id="PF08666">
    <property type="entry name" value="SAF"/>
    <property type="match status" value="1"/>
</dbReference>
<dbReference type="NCBIfam" id="TIGR03177">
    <property type="entry name" value="pilus_cpaB"/>
    <property type="match status" value="1"/>
</dbReference>
<dbReference type="OrthoDB" id="163768at2"/>
<dbReference type="InterPro" id="IPR013974">
    <property type="entry name" value="SAF"/>
</dbReference>
<keyword evidence="1" id="KW-0812">Transmembrane</keyword>
<dbReference type="InterPro" id="IPR031571">
    <property type="entry name" value="RcpC_dom"/>
</dbReference>
<dbReference type="PATRIC" id="fig|1653334.4.peg.2036"/>
<dbReference type="EMBL" id="FMBM01000003">
    <property type="protein sequence ID" value="SCC82548.1"/>
    <property type="molecule type" value="Genomic_DNA"/>
</dbReference>
<protein>
    <submittedName>
        <fullName evidence="3 4">Pilus assembly protein CpaB</fullName>
    </submittedName>
</protein>
<dbReference type="EMBL" id="LJSX01000001">
    <property type="protein sequence ID" value="KPQ12776.1"/>
    <property type="molecule type" value="Genomic_DNA"/>
</dbReference>
<evidence type="ECO:0000256" key="1">
    <source>
        <dbReference type="SAM" id="Phobius"/>
    </source>
</evidence>
<dbReference type="Pfam" id="PF16976">
    <property type="entry name" value="RcpC"/>
    <property type="match status" value="1"/>
</dbReference>
<gene>
    <name evidence="3" type="primary">cpaB</name>
    <name evidence="4" type="ORF">GA0071312_3554</name>
    <name evidence="3" type="ORF">HLUCCO17_01380</name>
</gene>
<dbReference type="Proteomes" id="UP000182800">
    <property type="component" value="Unassembled WGS sequence"/>
</dbReference>
<evidence type="ECO:0000313" key="3">
    <source>
        <dbReference type="EMBL" id="KPQ12776.1"/>
    </source>
</evidence>